<name>A0A3E2H1S7_SCYLI</name>
<evidence type="ECO:0000313" key="2">
    <source>
        <dbReference type="EMBL" id="RFU27247.1"/>
    </source>
</evidence>
<dbReference type="AlphaFoldDB" id="A0A3E2H1S7"/>
<proteinExistence type="predicted"/>
<keyword evidence="3" id="KW-1185">Reference proteome</keyword>
<feature type="region of interest" description="Disordered" evidence="1">
    <location>
        <begin position="69"/>
        <end position="140"/>
    </location>
</feature>
<organism evidence="2 3">
    <name type="scientific">Scytalidium lignicola</name>
    <name type="common">Hyphomycete</name>
    <dbReference type="NCBI Taxonomy" id="5539"/>
    <lineage>
        <taxon>Eukaryota</taxon>
        <taxon>Fungi</taxon>
        <taxon>Dikarya</taxon>
        <taxon>Ascomycota</taxon>
        <taxon>Pezizomycotina</taxon>
        <taxon>Leotiomycetes</taxon>
        <taxon>Leotiomycetes incertae sedis</taxon>
        <taxon>Scytalidium</taxon>
    </lineage>
</organism>
<comment type="caution">
    <text evidence="2">The sequence shown here is derived from an EMBL/GenBank/DDBJ whole genome shotgun (WGS) entry which is preliminary data.</text>
</comment>
<protein>
    <submittedName>
        <fullName evidence="2">Uncharacterized protein</fullName>
    </submittedName>
</protein>
<feature type="region of interest" description="Disordered" evidence="1">
    <location>
        <begin position="296"/>
        <end position="336"/>
    </location>
</feature>
<feature type="non-terminal residue" evidence="2">
    <location>
        <position position="352"/>
    </location>
</feature>
<feature type="region of interest" description="Disordered" evidence="1">
    <location>
        <begin position="1"/>
        <end position="56"/>
    </location>
</feature>
<accession>A0A3E2H1S7</accession>
<feature type="compositionally biased region" description="Polar residues" evidence="1">
    <location>
        <begin position="191"/>
        <end position="218"/>
    </location>
</feature>
<dbReference type="OrthoDB" id="5391950at2759"/>
<sequence length="352" mass="38762">MATETPPSSPGVQSSKRKRDLQPSTPMKQLKVTPKKAIATSRSISPEDVTVIGSPRTKVARQLQELQLEEQEEDAEGLELACSPTNSHGFSNGRSFVTSPSQDKGAEVIQPETLPAEGSSRRSETDLTKPALEIPETPQIFKIGINQEKKNAPGASLESDEPVVFEGIKEKKNVASGGKRLLVLPRRTKNETTTFTSVSPLQLDSSNTKPLASKPRSSNSRKRTGSPPPSRLNSSEHPIVDPERASQTWQEEEITGYTVSDPDDDGEGINGVGFRPTAAMAYARAEKRRTQVMEYKNREAREARARRSERRREGGVVKKVMMNEVDGQGDEGDDGRRKVRFQDAETKMIEIP</sequence>
<dbReference type="EMBL" id="NCSJ02000215">
    <property type="protein sequence ID" value="RFU27247.1"/>
    <property type="molecule type" value="Genomic_DNA"/>
</dbReference>
<feature type="compositionally biased region" description="Basic and acidic residues" evidence="1">
    <location>
        <begin position="296"/>
        <end position="316"/>
    </location>
</feature>
<feature type="compositionally biased region" description="Polar residues" evidence="1">
    <location>
        <begin position="83"/>
        <end position="102"/>
    </location>
</feature>
<feature type="non-terminal residue" evidence="2">
    <location>
        <position position="1"/>
    </location>
</feature>
<reference evidence="2 3" key="1">
    <citation type="submission" date="2018-05" db="EMBL/GenBank/DDBJ databases">
        <title>Draft genome sequence of Scytalidium lignicola DSM 105466, a ubiquitous saprotrophic fungus.</title>
        <authorList>
            <person name="Buettner E."/>
            <person name="Gebauer A.M."/>
            <person name="Hofrichter M."/>
            <person name="Liers C."/>
            <person name="Kellner H."/>
        </authorList>
    </citation>
    <scope>NUCLEOTIDE SEQUENCE [LARGE SCALE GENOMIC DNA]</scope>
    <source>
        <strain evidence="2 3">DSM 105466</strain>
    </source>
</reference>
<dbReference type="Proteomes" id="UP000258309">
    <property type="component" value="Unassembled WGS sequence"/>
</dbReference>
<gene>
    <name evidence="2" type="ORF">B7463_g9095</name>
</gene>
<evidence type="ECO:0000313" key="3">
    <source>
        <dbReference type="Proteomes" id="UP000258309"/>
    </source>
</evidence>
<feature type="region of interest" description="Disordered" evidence="1">
    <location>
        <begin position="168"/>
        <end position="273"/>
    </location>
</feature>
<evidence type="ECO:0000256" key="1">
    <source>
        <dbReference type="SAM" id="MobiDB-lite"/>
    </source>
</evidence>